<keyword evidence="4" id="KW-0732">Signal</keyword>
<organism evidence="7 8">
    <name type="scientific">Gluconobacter wancherniae NBRC 103581</name>
    <dbReference type="NCBI Taxonomy" id="656744"/>
    <lineage>
        <taxon>Bacteria</taxon>
        <taxon>Pseudomonadati</taxon>
        <taxon>Pseudomonadota</taxon>
        <taxon>Alphaproteobacteria</taxon>
        <taxon>Acetobacterales</taxon>
        <taxon>Acetobacteraceae</taxon>
        <taxon>Gluconobacter</taxon>
    </lineage>
</organism>
<evidence type="ECO:0000256" key="3">
    <source>
        <dbReference type="ARBA" id="ARBA00022825"/>
    </source>
</evidence>
<feature type="domain" description="Peptidase S9 prolyl oligopeptidase catalytic" evidence="5">
    <location>
        <begin position="486"/>
        <end position="689"/>
    </location>
</feature>
<sequence length="692" mass="76733">MALSASILLAGTACSTAFAADADTIPAWLSDINGKQAMDWVKAENQRTIDRLGHGPLYQGLYDASMKLQQTHDRIAFPEQNDGQIYNFWRDETHHKGILRRTNSSSYDAGKPEWTTVLDLDALAAQEKRNWVWKGMDCLQKQQNICLINLSDGGEDALTVREFDLRTGKFVEGGFTLPHAKQIVAWLDQNTLLISYPWTPDQVTASSYPYIIKELKRGQKLSEAKTIFSGTKADFEVDPEVFHDGLGHQIAIIREGVEFFSFRTYAYQNGKVTELDLPRKSNISGLFNNKLVVFLSEDWNKSGQHFPAGSVVLVDPSSPQAVPQVVAIPGAKQVIEEATVSHGRLLVTLYDNVRGRISLYTPQGEGFAHQDLELPANMSVNVVSADVHEPVAYATSAGFLTPTTLWRIDTATGAVSKVSSLPAQFDATNMVVDQDHVRSKDGTVIPYFAVHRKDMKFNGTNPTLLYAYGGFEVPLFPHYSASIGKSWLERGGVYVLANIRGGGEFGPAWHEAGLKTHRQRIYDDFAAVGKDLFTKKITSPQHLAIQGGSNGGLLMGVEFTQHPDMWRAVDIEVPLLDMMNFEHMSAGASWVGEYGSVSIPEQKAFLRSISPVQNLKAGTRYPEPFIETTTKDDRVGPVHARRFAWRMSELKLPYYYWEQVAGGHGVGASQAEVAQTEALTYAYLWDKLGTSN</sequence>
<dbReference type="Gene3D" id="2.130.10.120">
    <property type="entry name" value="Prolyl oligopeptidase, N-terminal domain"/>
    <property type="match status" value="1"/>
</dbReference>
<evidence type="ECO:0000259" key="5">
    <source>
        <dbReference type="Pfam" id="PF00326"/>
    </source>
</evidence>
<dbReference type="Pfam" id="PF02897">
    <property type="entry name" value="Peptidase_S9_N"/>
    <property type="match status" value="1"/>
</dbReference>
<proteinExistence type="predicted"/>
<gene>
    <name evidence="7" type="ORF">GWA01_24090</name>
</gene>
<dbReference type="Gene3D" id="3.40.50.1820">
    <property type="entry name" value="alpha/beta hydrolase"/>
    <property type="match status" value="1"/>
</dbReference>
<dbReference type="RefSeq" id="WP_146798374.1">
    <property type="nucleotide sequence ID" value="NZ_BARC01000001.1"/>
</dbReference>
<evidence type="ECO:0000256" key="1">
    <source>
        <dbReference type="ARBA" id="ARBA00022670"/>
    </source>
</evidence>
<dbReference type="PRINTS" id="PR00862">
    <property type="entry name" value="PROLIGOPTASE"/>
</dbReference>
<feature type="domain" description="Peptidase S9A N-terminal" evidence="6">
    <location>
        <begin position="27"/>
        <end position="418"/>
    </location>
</feature>
<name>A0A511B2E2_9PROT</name>
<accession>A0A511B2E2</accession>
<dbReference type="EMBL" id="BJUZ01000004">
    <property type="protein sequence ID" value="GEK94639.1"/>
    <property type="molecule type" value="Genomic_DNA"/>
</dbReference>
<evidence type="ECO:0000313" key="8">
    <source>
        <dbReference type="Proteomes" id="UP000321230"/>
    </source>
</evidence>
<dbReference type="SUPFAM" id="SSF53474">
    <property type="entry name" value="alpha/beta-Hydrolases"/>
    <property type="match status" value="1"/>
</dbReference>
<dbReference type="InterPro" id="IPR001375">
    <property type="entry name" value="Peptidase_S9_cat"/>
</dbReference>
<dbReference type="AlphaFoldDB" id="A0A511B2E2"/>
<dbReference type="PANTHER" id="PTHR42881">
    <property type="entry name" value="PROLYL ENDOPEPTIDASE"/>
    <property type="match status" value="1"/>
</dbReference>
<dbReference type="OrthoDB" id="9801421at2"/>
<dbReference type="GO" id="GO:0004252">
    <property type="term" value="F:serine-type endopeptidase activity"/>
    <property type="evidence" value="ECO:0007669"/>
    <property type="project" value="InterPro"/>
</dbReference>
<dbReference type="Proteomes" id="UP000321230">
    <property type="component" value="Unassembled WGS sequence"/>
</dbReference>
<evidence type="ECO:0000259" key="6">
    <source>
        <dbReference type="Pfam" id="PF02897"/>
    </source>
</evidence>
<dbReference type="GO" id="GO:0005829">
    <property type="term" value="C:cytosol"/>
    <property type="evidence" value="ECO:0007669"/>
    <property type="project" value="TreeGrafter"/>
</dbReference>
<dbReference type="InterPro" id="IPR002470">
    <property type="entry name" value="Peptidase_S9A"/>
</dbReference>
<keyword evidence="3" id="KW-0720">Serine protease</keyword>
<evidence type="ECO:0000256" key="2">
    <source>
        <dbReference type="ARBA" id="ARBA00022801"/>
    </source>
</evidence>
<dbReference type="InterPro" id="IPR051167">
    <property type="entry name" value="Prolyl_oligopep/macrocyclase"/>
</dbReference>
<dbReference type="SUPFAM" id="SSF50993">
    <property type="entry name" value="Peptidase/esterase 'gauge' domain"/>
    <property type="match status" value="1"/>
</dbReference>
<evidence type="ECO:0000313" key="7">
    <source>
        <dbReference type="EMBL" id="GEK94639.1"/>
    </source>
</evidence>
<protein>
    <submittedName>
        <fullName evidence="7">Peptidase</fullName>
    </submittedName>
</protein>
<dbReference type="InterPro" id="IPR029058">
    <property type="entry name" value="AB_hydrolase_fold"/>
</dbReference>
<reference evidence="7 8" key="1">
    <citation type="submission" date="2019-07" db="EMBL/GenBank/DDBJ databases">
        <title>Whole genome shotgun sequence of Gluconobacter wancherniae NBRC 103581.</title>
        <authorList>
            <person name="Hosoyama A."/>
            <person name="Uohara A."/>
            <person name="Ohji S."/>
            <person name="Ichikawa N."/>
        </authorList>
    </citation>
    <scope>NUCLEOTIDE SEQUENCE [LARGE SCALE GENOMIC DNA]</scope>
    <source>
        <strain evidence="7 8">NBRC 103581</strain>
    </source>
</reference>
<evidence type="ECO:0000256" key="4">
    <source>
        <dbReference type="SAM" id="SignalP"/>
    </source>
</evidence>
<dbReference type="InterPro" id="IPR023302">
    <property type="entry name" value="Pept_S9A_N"/>
</dbReference>
<feature type="signal peptide" evidence="4">
    <location>
        <begin position="1"/>
        <end position="19"/>
    </location>
</feature>
<keyword evidence="2" id="KW-0378">Hydrolase</keyword>
<comment type="caution">
    <text evidence="7">The sequence shown here is derived from an EMBL/GenBank/DDBJ whole genome shotgun (WGS) entry which is preliminary data.</text>
</comment>
<dbReference type="GO" id="GO:0006508">
    <property type="term" value="P:proteolysis"/>
    <property type="evidence" value="ECO:0007669"/>
    <property type="project" value="UniProtKB-KW"/>
</dbReference>
<feature type="chain" id="PRO_5022230912" evidence="4">
    <location>
        <begin position="20"/>
        <end position="692"/>
    </location>
</feature>
<dbReference type="GO" id="GO:0070012">
    <property type="term" value="F:oligopeptidase activity"/>
    <property type="evidence" value="ECO:0007669"/>
    <property type="project" value="TreeGrafter"/>
</dbReference>
<keyword evidence="8" id="KW-1185">Reference proteome</keyword>
<keyword evidence="1" id="KW-0645">Protease</keyword>
<dbReference type="Pfam" id="PF00326">
    <property type="entry name" value="Peptidase_S9"/>
    <property type="match status" value="1"/>
</dbReference>
<dbReference type="PANTHER" id="PTHR42881:SF13">
    <property type="entry name" value="PROLYL ENDOPEPTIDASE"/>
    <property type="match status" value="1"/>
</dbReference>